<evidence type="ECO:0000256" key="1">
    <source>
        <dbReference type="SAM" id="SignalP"/>
    </source>
</evidence>
<dbReference type="EMBL" id="PYJH01000006">
    <property type="protein sequence ID" value="PUE95510.1"/>
    <property type="molecule type" value="Genomic_DNA"/>
</dbReference>
<proteinExistence type="predicted"/>
<comment type="caution">
    <text evidence="2">The sequence shown here is derived from an EMBL/GenBank/DDBJ whole genome shotgun (WGS) entry which is preliminary data.</text>
</comment>
<gene>
    <name evidence="2" type="ORF">C7T86_04590</name>
</gene>
<dbReference type="Pfam" id="PF07511">
    <property type="entry name" value="DUF1525"/>
    <property type="match status" value="1"/>
</dbReference>
<evidence type="ECO:0000313" key="3">
    <source>
        <dbReference type="Proteomes" id="UP000251513"/>
    </source>
</evidence>
<evidence type="ECO:0000313" key="2">
    <source>
        <dbReference type="EMBL" id="PUE95510.1"/>
    </source>
</evidence>
<dbReference type="InterPro" id="IPR011090">
    <property type="entry name" value="Integr_conj_element_PFL4709"/>
</dbReference>
<organism evidence="2 3">
    <name type="scientific">Xanthomonas campestris pv. malvacearum</name>
    <dbReference type="NCBI Taxonomy" id="86040"/>
    <lineage>
        <taxon>Bacteria</taxon>
        <taxon>Pseudomonadati</taxon>
        <taxon>Pseudomonadota</taxon>
        <taxon>Gammaproteobacteria</taxon>
        <taxon>Lysobacterales</taxon>
        <taxon>Lysobacteraceae</taxon>
        <taxon>Xanthomonas</taxon>
    </lineage>
</organism>
<feature type="chain" id="PRO_5041315709" evidence="1">
    <location>
        <begin position="24"/>
        <end position="138"/>
    </location>
</feature>
<dbReference type="AlphaFoldDB" id="A0AA45BX85"/>
<dbReference type="NCBIfam" id="TIGR03757">
    <property type="entry name" value="conj_TIGR03757"/>
    <property type="match status" value="1"/>
</dbReference>
<reference evidence="2 3" key="1">
    <citation type="submission" date="2018-03" db="EMBL/GenBank/DDBJ databases">
        <title>Sequencing of reference strains of Xanthomonas.</title>
        <authorList>
            <person name="Studholme D.J."/>
            <person name="Vicente J."/>
            <person name="Sarris P."/>
        </authorList>
    </citation>
    <scope>NUCLEOTIDE SEQUENCE [LARGE SCALE GENOMIC DNA]</scope>
    <source>
        <strain evidence="2 3">WHRI 5232</strain>
    </source>
</reference>
<name>A0AA45BX85_XANCM</name>
<accession>A0AA45BX85</accession>
<protein>
    <submittedName>
        <fullName evidence="2">TIGR03757 family integrating conjugative element protein</fullName>
    </submittedName>
</protein>
<dbReference type="Proteomes" id="UP000251513">
    <property type="component" value="Unassembled WGS sequence"/>
</dbReference>
<sequence>MACGAPQVTALLALLPVASTVCAEIRVFTDRAHPVTGPAGVAVTELDAPARQVAALGTGLPSDPARAESIMRQRLADASHGSDARTRIARAYQGVADAYNAGIAKLPAVMLDGRYVVYGEPDVSQALARIAAYRSTQP</sequence>
<feature type="signal peptide" evidence="1">
    <location>
        <begin position="1"/>
        <end position="23"/>
    </location>
</feature>
<dbReference type="RefSeq" id="WP_089504459.1">
    <property type="nucleotide sequence ID" value="NZ_CP168195.1"/>
</dbReference>
<keyword evidence="1" id="KW-0732">Signal</keyword>